<dbReference type="GO" id="GO:0008270">
    <property type="term" value="F:zinc ion binding"/>
    <property type="evidence" value="ECO:0007669"/>
    <property type="project" value="InterPro"/>
</dbReference>
<comment type="caution">
    <text evidence="5">The sequence shown here is derived from an EMBL/GenBank/DDBJ whole genome shotgun (WGS) entry which is preliminary data.</text>
</comment>
<dbReference type="GO" id="GO:0000981">
    <property type="term" value="F:DNA-binding transcription factor activity, RNA polymerase II-specific"/>
    <property type="evidence" value="ECO:0007669"/>
    <property type="project" value="InterPro"/>
</dbReference>
<evidence type="ECO:0000256" key="1">
    <source>
        <dbReference type="ARBA" id="ARBA00004123"/>
    </source>
</evidence>
<evidence type="ECO:0000256" key="4">
    <source>
        <dbReference type="ARBA" id="ARBA00023242"/>
    </source>
</evidence>
<dbReference type="PANTHER" id="PTHR37534">
    <property type="entry name" value="TRANSCRIPTIONAL ACTIVATOR PROTEIN UGA3"/>
    <property type="match status" value="1"/>
</dbReference>
<name>A0A317VTT7_9EURO</name>
<keyword evidence="6" id="KW-1185">Reference proteome</keyword>
<evidence type="ECO:0000313" key="6">
    <source>
        <dbReference type="Proteomes" id="UP000246702"/>
    </source>
</evidence>
<dbReference type="EMBL" id="MSFK01000027">
    <property type="protein sequence ID" value="PWY76362.1"/>
    <property type="molecule type" value="Genomic_DNA"/>
</dbReference>
<dbReference type="CDD" id="cd00067">
    <property type="entry name" value="GAL4"/>
    <property type="match status" value="1"/>
</dbReference>
<gene>
    <name evidence="5" type="ORF">BO94DRAFT_559213</name>
</gene>
<dbReference type="InterPro" id="IPR021858">
    <property type="entry name" value="Fun_TF"/>
</dbReference>
<dbReference type="RefSeq" id="XP_025464175.1">
    <property type="nucleotide sequence ID" value="XM_025614053.1"/>
</dbReference>
<evidence type="ECO:0000313" key="5">
    <source>
        <dbReference type="EMBL" id="PWY76362.1"/>
    </source>
</evidence>
<evidence type="ECO:0008006" key="7">
    <source>
        <dbReference type="Google" id="ProtNLM"/>
    </source>
</evidence>
<dbReference type="GO" id="GO:0045944">
    <property type="term" value="P:positive regulation of transcription by RNA polymerase II"/>
    <property type="evidence" value="ECO:0007669"/>
    <property type="project" value="TreeGrafter"/>
</dbReference>
<dbReference type="AlphaFoldDB" id="A0A317VTT7"/>
<dbReference type="OrthoDB" id="3598904at2759"/>
<dbReference type="CDD" id="cd12148">
    <property type="entry name" value="fungal_TF_MHR"/>
    <property type="match status" value="1"/>
</dbReference>
<dbReference type="InterPro" id="IPR001138">
    <property type="entry name" value="Zn2Cys6_DnaBD"/>
</dbReference>
<dbReference type="GO" id="GO:0005634">
    <property type="term" value="C:nucleus"/>
    <property type="evidence" value="ECO:0007669"/>
    <property type="project" value="UniProtKB-SubCell"/>
</dbReference>
<dbReference type="Proteomes" id="UP000246702">
    <property type="component" value="Unassembled WGS sequence"/>
</dbReference>
<protein>
    <recommendedName>
        <fullName evidence="7">Zn(2)-C6 fungal-type domain-containing protein</fullName>
    </recommendedName>
</protein>
<dbReference type="GO" id="GO:0000976">
    <property type="term" value="F:transcription cis-regulatory region binding"/>
    <property type="evidence" value="ECO:0007669"/>
    <property type="project" value="TreeGrafter"/>
</dbReference>
<reference evidence="5 6" key="1">
    <citation type="submission" date="2016-12" db="EMBL/GenBank/DDBJ databases">
        <title>The genomes of Aspergillus section Nigri reveals drivers in fungal speciation.</title>
        <authorList>
            <consortium name="DOE Joint Genome Institute"/>
            <person name="Vesth T.C."/>
            <person name="Nybo J."/>
            <person name="Theobald S."/>
            <person name="Brandl J."/>
            <person name="Frisvad J.C."/>
            <person name="Nielsen K.F."/>
            <person name="Lyhne E.K."/>
            <person name="Kogle M.E."/>
            <person name="Kuo A."/>
            <person name="Riley R."/>
            <person name="Clum A."/>
            <person name="Nolan M."/>
            <person name="Lipzen A."/>
            <person name="Salamov A."/>
            <person name="Henrissat B."/>
            <person name="Wiebenga A."/>
            <person name="De Vries R.P."/>
            <person name="Grigoriev I.V."/>
            <person name="Mortensen U.H."/>
            <person name="Andersen M.R."/>
            <person name="Baker S.E."/>
        </authorList>
    </citation>
    <scope>NUCLEOTIDE SEQUENCE [LARGE SCALE GENOMIC DNA]</scope>
    <source>
        <strain evidence="5 6">CBS 115572</strain>
    </source>
</reference>
<dbReference type="STRING" id="1450535.A0A317VTT7"/>
<evidence type="ECO:0000256" key="2">
    <source>
        <dbReference type="ARBA" id="ARBA00023015"/>
    </source>
</evidence>
<dbReference type="GeneID" id="37116196"/>
<accession>A0A317VTT7</accession>
<dbReference type="PANTHER" id="PTHR37534:SF49">
    <property type="entry name" value="LYSINE BIOSYNTHESIS REGULATORY PROTEIN LYS14"/>
    <property type="match status" value="1"/>
</dbReference>
<keyword evidence="4" id="KW-0539">Nucleus</keyword>
<keyword evidence="3" id="KW-0804">Transcription</keyword>
<sequence>MGACSAVTIQAPLVNATSKATTSMAAVSISMTNRSMRSSRKPPLRLPIIAPKNSLMGPSPGFDVPTTKKVTIRQHRLRFPPRSRTGCWYVLKCDEVRPQCNQCARLGHVCDYRPRLCFRDDTRRVRERMLDVRTVGNVVWDPKLRTSNTPPATGDLLPPFAALTSDEERERKAQASIPGTYHVVAIPESFSQLPEYMGETSEVNAGISATLEMGNGDHSQVGDGNSAYGPNVVVLKSFRSARRHFYPDRRSTPHFSLSAPSVSELIPDYPGDSMPHMQEGLDLLLLDHFRNFVCLQLIPKDGVFNIHGLDAAVFEREASSFPPLYHAMMALSVLSLVRQGVGQHIDASYYYNQVASSHGSVCGNEDFLSDAVYLTHFLLLIYEVVAAKPGSSNRWSHHVSRLLHLILLRQSIPRAERFPGIAWWVCHMDLYSLMGGAGTGEFVRAVLDNQLLLELQSLCYLVGPDGSPLIYADGSLPMIMRLYYDTFVLAIRIGLLAVETRGAKGPYFNNSSSQQQGLKELRELLVRLWGHEEIGYLFQNQASLPLRSQNLLQQLAILFHTCLLFSFTSLWSGQRSEPGAAPDEEVHHHAAQILQIVSAMIEKGSGGDRRFTAFPIFLAGAVAPSSGLKMMALELLSNLEDHEIGYNAATTCQMLQVFFEQQIQHSRRGGHALEIEWVEVLAEHGLQLVNYG</sequence>
<evidence type="ECO:0000256" key="3">
    <source>
        <dbReference type="ARBA" id="ARBA00023163"/>
    </source>
</evidence>
<comment type="subcellular location">
    <subcellularLocation>
        <location evidence="1">Nucleus</location>
    </subcellularLocation>
</comment>
<proteinExistence type="predicted"/>
<dbReference type="Pfam" id="PF11951">
    <property type="entry name" value="Fungal_trans_2"/>
    <property type="match status" value="1"/>
</dbReference>
<organism evidence="5 6">
    <name type="scientific">Aspergillus sclerotioniger CBS 115572</name>
    <dbReference type="NCBI Taxonomy" id="1450535"/>
    <lineage>
        <taxon>Eukaryota</taxon>
        <taxon>Fungi</taxon>
        <taxon>Dikarya</taxon>
        <taxon>Ascomycota</taxon>
        <taxon>Pezizomycotina</taxon>
        <taxon>Eurotiomycetes</taxon>
        <taxon>Eurotiomycetidae</taxon>
        <taxon>Eurotiales</taxon>
        <taxon>Aspergillaceae</taxon>
        <taxon>Aspergillus</taxon>
        <taxon>Aspergillus subgen. Circumdati</taxon>
    </lineage>
</organism>
<keyword evidence="2" id="KW-0805">Transcription regulation</keyword>